<organism evidence="1 2">
    <name type="scientific">Paenibacillus uliginis N3/975</name>
    <dbReference type="NCBI Taxonomy" id="1313296"/>
    <lineage>
        <taxon>Bacteria</taxon>
        <taxon>Bacillati</taxon>
        <taxon>Bacillota</taxon>
        <taxon>Bacilli</taxon>
        <taxon>Bacillales</taxon>
        <taxon>Paenibacillaceae</taxon>
        <taxon>Paenibacillus</taxon>
    </lineage>
</organism>
<reference evidence="1 2" key="1">
    <citation type="submission" date="2017-04" db="EMBL/GenBank/DDBJ databases">
        <authorList>
            <person name="Afonso C.L."/>
            <person name="Miller P.J."/>
            <person name="Scott M.A."/>
            <person name="Spackman E."/>
            <person name="Goraichik I."/>
            <person name="Dimitrov K.M."/>
            <person name="Suarez D.L."/>
            <person name="Swayne D.E."/>
        </authorList>
    </citation>
    <scope>NUCLEOTIDE SEQUENCE [LARGE SCALE GENOMIC DNA]</scope>
    <source>
        <strain evidence="1 2">N3/975</strain>
    </source>
</reference>
<name>A0A1X7HE96_9BACL</name>
<keyword evidence="2" id="KW-1185">Reference proteome</keyword>
<protein>
    <submittedName>
        <fullName evidence="1">Uncharacterized protein</fullName>
    </submittedName>
</protein>
<dbReference type="EMBL" id="LT840184">
    <property type="protein sequence ID" value="SMF84880.1"/>
    <property type="molecule type" value="Genomic_DNA"/>
</dbReference>
<gene>
    <name evidence="1" type="ORF">SAMN05661091_2728</name>
</gene>
<evidence type="ECO:0000313" key="1">
    <source>
        <dbReference type="EMBL" id="SMF84880.1"/>
    </source>
</evidence>
<dbReference type="AlphaFoldDB" id="A0A1X7HE96"/>
<proteinExistence type="predicted"/>
<accession>A0A1X7HE96</accession>
<evidence type="ECO:0000313" key="2">
    <source>
        <dbReference type="Proteomes" id="UP000192940"/>
    </source>
</evidence>
<sequence length="92" mass="10601">MREYSSLLEQLEAWTSELLLRGVAQIGLKDVERLQELLAGAKRWDMAFLQELMEPLIDNGRKMALGEGDETLLLFQYCRLAQYVQAGLQERV</sequence>
<dbReference type="Proteomes" id="UP000192940">
    <property type="component" value="Chromosome I"/>
</dbReference>
<dbReference type="STRING" id="1313296.SAMN05661091_2728"/>
<dbReference type="RefSeq" id="WP_208919691.1">
    <property type="nucleotide sequence ID" value="NZ_LT840184.1"/>
</dbReference>